<keyword evidence="4" id="KW-1185">Reference proteome</keyword>
<comment type="caution">
    <text evidence="3">The sequence shown here is derived from an EMBL/GenBank/DDBJ whole genome shotgun (WGS) entry which is preliminary data.</text>
</comment>
<dbReference type="PROSITE" id="PS51257">
    <property type="entry name" value="PROKAR_LIPOPROTEIN"/>
    <property type="match status" value="1"/>
</dbReference>
<evidence type="ECO:0008006" key="5">
    <source>
        <dbReference type="Google" id="ProtNLM"/>
    </source>
</evidence>
<proteinExistence type="predicted"/>
<name>A0ABP7VG92_9ACTN</name>
<evidence type="ECO:0000313" key="3">
    <source>
        <dbReference type="EMBL" id="GAA4066196.1"/>
    </source>
</evidence>
<evidence type="ECO:0000256" key="1">
    <source>
        <dbReference type="SAM" id="MobiDB-lite"/>
    </source>
</evidence>
<protein>
    <recommendedName>
        <fullName evidence="5">DUF3558 domain-containing protein</fullName>
    </recommendedName>
</protein>
<dbReference type="EMBL" id="BAAAZY010000012">
    <property type="protein sequence ID" value="GAA4066196.1"/>
    <property type="molecule type" value="Genomic_DNA"/>
</dbReference>
<feature type="signal peptide" evidence="2">
    <location>
        <begin position="1"/>
        <end position="27"/>
    </location>
</feature>
<dbReference type="RefSeq" id="WP_345015445.1">
    <property type="nucleotide sequence ID" value="NZ_BAAAZY010000012.1"/>
</dbReference>
<evidence type="ECO:0000313" key="4">
    <source>
        <dbReference type="Proteomes" id="UP001499984"/>
    </source>
</evidence>
<dbReference type="Proteomes" id="UP001499984">
    <property type="component" value="Unassembled WGS sequence"/>
</dbReference>
<feature type="compositionally biased region" description="Low complexity" evidence="1">
    <location>
        <begin position="23"/>
        <end position="41"/>
    </location>
</feature>
<sequence>MQRKAYVSGVAALLAALLAGCTGSSDSGGSTDDSNPDDSGTATVTAEPGRYATLPEACGVVDQDTLDALLPGIRQLTDEEQREKAYEGTPTLTYDTDRKVGCRWKVESADATNHLFVDFARVVSYDTAVSDDSEAERLFATQQEAADLPEPTSSGATASGESAEGTSSADPSGSPSSSASPSASSPTSSASSSSSASGSAGPTDGATPAELQPRVLEDLGDEAFLDDELSSAGSTAEQRKVTVAFRTSNVIVRIVYEEQSATVGTVPDSEELQDRALNLASQLADELAE</sequence>
<accession>A0ABP7VG92</accession>
<keyword evidence="2" id="KW-0732">Signal</keyword>
<feature type="region of interest" description="Disordered" evidence="1">
    <location>
        <begin position="23"/>
        <end position="45"/>
    </location>
</feature>
<reference evidence="4" key="1">
    <citation type="journal article" date="2019" name="Int. J. Syst. Evol. Microbiol.">
        <title>The Global Catalogue of Microorganisms (GCM) 10K type strain sequencing project: providing services to taxonomists for standard genome sequencing and annotation.</title>
        <authorList>
            <consortium name="The Broad Institute Genomics Platform"/>
            <consortium name="The Broad Institute Genome Sequencing Center for Infectious Disease"/>
            <person name="Wu L."/>
            <person name="Ma J."/>
        </authorList>
    </citation>
    <scope>NUCLEOTIDE SEQUENCE [LARGE SCALE GENOMIC DNA]</scope>
    <source>
        <strain evidence="4">JCM 16925</strain>
    </source>
</reference>
<evidence type="ECO:0000256" key="2">
    <source>
        <dbReference type="SAM" id="SignalP"/>
    </source>
</evidence>
<gene>
    <name evidence="3" type="ORF">GCM10022233_46430</name>
</gene>
<feature type="compositionally biased region" description="Low complexity" evidence="1">
    <location>
        <begin position="152"/>
        <end position="207"/>
    </location>
</feature>
<feature type="region of interest" description="Disordered" evidence="1">
    <location>
        <begin position="142"/>
        <end position="223"/>
    </location>
</feature>
<feature type="chain" id="PRO_5045352788" description="DUF3558 domain-containing protein" evidence="2">
    <location>
        <begin position="28"/>
        <end position="289"/>
    </location>
</feature>
<organism evidence="3 4">
    <name type="scientific">Streptomyces shaanxiensis</name>
    <dbReference type="NCBI Taxonomy" id="653357"/>
    <lineage>
        <taxon>Bacteria</taxon>
        <taxon>Bacillati</taxon>
        <taxon>Actinomycetota</taxon>
        <taxon>Actinomycetes</taxon>
        <taxon>Kitasatosporales</taxon>
        <taxon>Streptomycetaceae</taxon>
        <taxon>Streptomyces</taxon>
    </lineage>
</organism>